<gene>
    <name evidence="1" type="ORF">SAMN05216199_2439</name>
</gene>
<name>A0A1H9VNP5_9MICO</name>
<dbReference type="Pfam" id="PF10604">
    <property type="entry name" value="Polyketide_cyc2"/>
    <property type="match status" value="1"/>
</dbReference>
<accession>A0A1H9VNP5</accession>
<evidence type="ECO:0000313" key="1">
    <source>
        <dbReference type="EMBL" id="SES22843.1"/>
    </source>
</evidence>
<dbReference type="EMBL" id="FOHB01000004">
    <property type="protein sequence ID" value="SES22843.1"/>
    <property type="molecule type" value="Genomic_DNA"/>
</dbReference>
<organism evidence="1 2">
    <name type="scientific">Pedococcus cremeus</name>
    <dbReference type="NCBI Taxonomy" id="587636"/>
    <lineage>
        <taxon>Bacteria</taxon>
        <taxon>Bacillati</taxon>
        <taxon>Actinomycetota</taxon>
        <taxon>Actinomycetes</taxon>
        <taxon>Micrococcales</taxon>
        <taxon>Intrasporangiaceae</taxon>
        <taxon>Pedococcus</taxon>
    </lineage>
</organism>
<dbReference type="Gene3D" id="3.30.530.20">
    <property type="match status" value="1"/>
</dbReference>
<dbReference type="SUPFAM" id="SSF55961">
    <property type="entry name" value="Bet v1-like"/>
    <property type="match status" value="1"/>
</dbReference>
<sequence>MHARVTIDIDAPPERVWAVMADVEAWPQWTASVSEAQRLDTGHFDVGSRVRLRQPRLPVAVWTVEDVEPGRSFTWTSGLPGFRSTGRHLVERRRDGSRVTLELEQRGVVGELVGRCMAGLVDRYVNLEAVGLKRRSEEPPAAP</sequence>
<reference evidence="2" key="1">
    <citation type="submission" date="2016-10" db="EMBL/GenBank/DDBJ databases">
        <authorList>
            <person name="Varghese N."/>
            <person name="Submissions S."/>
        </authorList>
    </citation>
    <scope>NUCLEOTIDE SEQUENCE [LARGE SCALE GENOMIC DNA]</scope>
    <source>
        <strain evidence="2">CGMCC 1.6963</strain>
    </source>
</reference>
<dbReference type="InterPro" id="IPR023393">
    <property type="entry name" value="START-like_dom_sf"/>
</dbReference>
<dbReference type="InterPro" id="IPR019587">
    <property type="entry name" value="Polyketide_cyclase/dehydratase"/>
</dbReference>
<dbReference type="RefSeq" id="WP_245735757.1">
    <property type="nucleotide sequence ID" value="NZ_FOHB01000004.1"/>
</dbReference>
<proteinExistence type="predicted"/>
<dbReference type="AlphaFoldDB" id="A0A1H9VNP5"/>
<dbReference type="Proteomes" id="UP000199019">
    <property type="component" value="Unassembled WGS sequence"/>
</dbReference>
<keyword evidence="2" id="KW-1185">Reference proteome</keyword>
<evidence type="ECO:0000313" key="2">
    <source>
        <dbReference type="Proteomes" id="UP000199019"/>
    </source>
</evidence>
<dbReference type="STRING" id="587636.SAMN05216199_2439"/>
<dbReference type="CDD" id="cd08862">
    <property type="entry name" value="SRPBCC_Smu440-like"/>
    <property type="match status" value="1"/>
</dbReference>
<protein>
    <submittedName>
        <fullName evidence="1">Uncharacterized conserved protein YndB, AHSA1/START domain</fullName>
    </submittedName>
</protein>